<dbReference type="Gene3D" id="3.40.50.300">
    <property type="entry name" value="P-loop containing nucleotide triphosphate hydrolases"/>
    <property type="match status" value="2"/>
</dbReference>
<sequence>MSTAMNDKQEDDTPVVAAIDDAATMSPMIQLENTTMSDGEKDKCSIDTIRPPHPFTTASLLSKLLFIWPYSFMDQKKWSGAGSSDVSLDNHDTVKPFILESDLPDCLKADSSEENFRQFQEMWEAEKRRAARVMEQHILKQKKNKNNNRAIPRTAYPSLHRALVRDFMSTLWFVQPFMCASSTARLVQAVALGYLLQSFEVDDVNGGGYLWAGILVLSGFVVLMEHHHVFFWTWRRGMQYRISSIAAIYDKSLRLNSMSSVIQSSTSKGSTKIDGKASDKASATSGQIVNIATNDVERFLLATLFASYLFWAPVQSMAILGLGWWVIGWSFAAGFGILLLFFVPLQLWLSKRFAIMRSKIASITDKRVTLVSQAVSGVRVMKMQGWEDNFEGRIASIRKEECEQIEKVNSYRALNEAIFFVSNVATSVIIFLIHVCSGGVLTPRNVFTTMVLINVAQMEITKHLSLAVMGASECWVSVSRIQRFIQSPELATIEDEFMPEAGDERAIVVKDVTCHWSSNPVLSTEGGRNTEEGAEDFSGLLVALNGVDIEFQMGQLTCIIGAVGSGKSAFISMLAGELPLSKGALKRRAGSTIAYAPQDPWIMDGTVKENILLGLPYDAEFYKEVINACGLNVDLAQLRYGEETIVGDRGVQLSGGQRARIALARAFYRNTGVILLDDPLSAVDSRVGRLLFYSAILDLGLKKGKCVVLVTHQHQFIAESRCVIMSEGKIACVGTYQECVDASGGSLSFAMQNNSSNDLAKLASAPQDQEEEKKDDDAAESAKNPLKDGNSIAVGKEKNDHKELSQVGEVKLDTFLNYLKAMPGGLYTSFLMLILFIVTQGSVLACIAAVGRWSEVPPENQASGQFIGIVVGLVAAVTFFAIIRAFLSFHLCIQASKKLHDDMTRSVLRAKIEFFDTNPLGRILNRFSGDVGSNDDLLPVTSFDFLVIGFLVLGALISAVSVLPVTLCFVPPLVWYFLRVRRIFVTTSRELKRLEGLARSPIFAMLSESLGGIATIRSNGAIDFFKGKFRHVHDGHSRAFFAFIACSRWLGFRMDALMFIFLTIASFAAVVVHQENWFKIDPGILGLAVSLLIQLSGLFQWCIRQSAEVVNQMVAVERVIGFRDLPSEAALVSDGDDTVDNWPSKGEIDVKDLCVRYREGLPLSLRGITFKIDGGSRIGVVGRTGGGKSTLVQSLLRLLEAESGKIMIDGVDISSLGLHKLRCKVSVIPQSPILYGGCSLRDNLDPFHAHTDEQINSALLDSHMLNAVASLSHGLDTTVAEGGLNFSVGQRQLLCLARAILRRNKVLVLDEPTANVDSRTDTLLQEAVSKSFADATIIAVAHRLDTVIDYDKILVLGDGRVLEYGSPHELIERSGAFTSMVNDTGEEMANTLRMRARNRR</sequence>
<feature type="transmembrane region" description="Helical" evidence="11">
    <location>
        <begin position="945"/>
        <end position="978"/>
    </location>
</feature>
<dbReference type="InterPro" id="IPR003593">
    <property type="entry name" value="AAA+_ATPase"/>
</dbReference>
<protein>
    <recommendedName>
        <fullName evidence="15">ATP-dependent transporter ycf16</fullName>
    </recommendedName>
</protein>
<evidence type="ECO:0008006" key="15">
    <source>
        <dbReference type="Google" id="ProtNLM"/>
    </source>
</evidence>
<feature type="region of interest" description="Disordered" evidence="10">
    <location>
        <begin position="760"/>
        <end position="793"/>
    </location>
</feature>
<feature type="domain" description="ABC transmembrane type-1" evidence="13">
    <location>
        <begin position="830"/>
        <end position="1111"/>
    </location>
</feature>
<keyword evidence="5" id="KW-0677">Repeat</keyword>
<reference evidence="14" key="1">
    <citation type="submission" date="2021-01" db="EMBL/GenBank/DDBJ databases">
        <authorList>
            <person name="Corre E."/>
            <person name="Pelletier E."/>
            <person name="Niang G."/>
            <person name="Scheremetjew M."/>
            <person name="Finn R."/>
            <person name="Kale V."/>
            <person name="Holt S."/>
            <person name="Cochrane G."/>
            <person name="Meng A."/>
            <person name="Brown T."/>
            <person name="Cohen L."/>
        </authorList>
    </citation>
    <scope>NUCLEOTIDE SEQUENCE</scope>
    <source>
        <strain evidence="14">FE7</strain>
    </source>
</reference>
<evidence type="ECO:0000256" key="8">
    <source>
        <dbReference type="ARBA" id="ARBA00022989"/>
    </source>
</evidence>
<dbReference type="GO" id="GO:0016020">
    <property type="term" value="C:membrane"/>
    <property type="evidence" value="ECO:0007669"/>
    <property type="project" value="UniProtKB-SubCell"/>
</dbReference>
<dbReference type="CDD" id="cd03250">
    <property type="entry name" value="ABCC_MRP_domain1"/>
    <property type="match status" value="1"/>
</dbReference>
<feature type="transmembrane region" description="Helical" evidence="11">
    <location>
        <begin position="299"/>
        <end position="320"/>
    </location>
</feature>
<feature type="transmembrane region" description="Helical" evidence="11">
    <location>
        <begin position="171"/>
        <end position="196"/>
    </location>
</feature>
<feature type="domain" description="ABC transporter" evidence="12">
    <location>
        <begin position="522"/>
        <end position="752"/>
    </location>
</feature>
<dbReference type="Pfam" id="PF00005">
    <property type="entry name" value="ABC_tran"/>
    <property type="match status" value="2"/>
</dbReference>
<comment type="similarity">
    <text evidence="2">Belongs to the ABC transporter superfamily. ABCC family. Conjugate transporter (TC 3.A.1.208) subfamily.</text>
</comment>
<dbReference type="InterPro" id="IPR017871">
    <property type="entry name" value="ABC_transporter-like_CS"/>
</dbReference>
<evidence type="ECO:0000259" key="12">
    <source>
        <dbReference type="PROSITE" id="PS50893"/>
    </source>
</evidence>
<evidence type="ECO:0000256" key="3">
    <source>
        <dbReference type="ARBA" id="ARBA00022448"/>
    </source>
</evidence>
<keyword evidence="6" id="KW-0547">Nucleotide-binding</keyword>
<evidence type="ECO:0000256" key="5">
    <source>
        <dbReference type="ARBA" id="ARBA00022737"/>
    </source>
</evidence>
<feature type="transmembrane region" description="Helical" evidence="11">
    <location>
        <begin position="866"/>
        <end position="887"/>
    </location>
</feature>
<dbReference type="Gene3D" id="1.20.1560.10">
    <property type="entry name" value="ABC transporter type 1, transmembrane domain"/>
    <property type="match status" value="2"/>
</dbReference>
<dbReference type="InterPro" id="IPR044746">
    <property type="entry name" value="ABCC_6TM_D1"/>
</dbReference>
<dbReference type="PANTHER" id="PTHR24223:SF456">
    <property type="entry name" value="MULTIDRUG RESISTANCE-ASSOCIATED PROTEIN LETHAL(2)03659"/>
    <property type="match status" value="1"/>
</dbReference>
<dbReference type="SUPFAM" id="SSF52540">
    <property type="entry name" value="P-loop containing nucleoside triphosphate hydrolases"/>
    <property type="match status" value="2"/>
</dbReference>
<evidence type="ECO:0000256" key="2">
    <source>
        <dbReference type="ARBA" id="ARBA00009726"/>
    </source>
</evidence>
<dbReference type="PANTHER" id="PTHR24223">
    <property type="entry name" value="ATP-BINDING CASSETTE SUB-FAMILY C"/>
    <property type="match status" value="1"/>
</dbReference>
<evidence type="ECO:0000256" key="10">
    <source>
        <dbReference type="SAM" id="MobiDB-lite"/>
    </source>
</evidence>
<dbReference type="InterPro" id="IPR050173">
    <property type="entry name" value="ABC_transporter_C-like"/>
</dbReference>
<feature type="domain" description="ABC transporter" evidence="12">
    <location>
        <begin position="1148"/>
        <end position="1383"/>
    </location>
</feature>
<keyword evidence="8 11" id="KW-1133">Transmembrane helix</keyword>
<dbReference type="InterPro" id="IPR011527">
    <property type="entry name" value="ABC1_TM_dom"/>
</dbReference>
<evidence type="ECO:0000313" key="14">
    <source>
        <dbReference type="EMBL" id="CAD9313247.1"/>
    </source>
</evidence>
<dbReference type="GO" id="GO:0016887">
    <property type="term" value="F:ATP hydrolysis activity"/>
    <property type="evidence" value="ECO:0007669"/>
    <property type="project" value="InterPro"/>
</dbReference>
<dbReference type="InterPro" id="IPR027417">
    <property type="entry name" value="P-loop_NTPase"/>
</dbReference>
<dbReference type="FunFam" id="3.40.50.300:FF:000838">
    <property type="entry name" value="ABC multidrug transporter (Eurofung)"/>
    <property type="match status" value="1"/>
</dbReference>
<dbReference type="InterPro" id="IPR036640">
    <property type="entry name" value="ABC1_TM_sf"/>
</dbReference>
<feature type="transmembrane region" description="Helical" evidence="11">
    <location>
        <begin position="326"/>
        <end position="349"/>
    </location>
</feature>
<gene>
    <name evidence="14" type="ORF">SMAR1039_LOCUS371</name>
</gene>
<evidence type="ECO:0000256" key="9">
    <source>
        <dbReference type="ARBA" id="ARBA00023136"/>
    </source>
</evidence>
<dbReference type="SMART" id="SM00382">
    <property type="entry name" value="AAA"/>
    <property type="match status" value="2"/>
</dbReference>
<dbReference type="CDD" id="cd03244">
    <property type="entry name" value="ABCC_MRP_domain2"/>
    <property type="match status" value="1"/>
</dbReference>
<name>A0A7S1VW75_9STRA</name>
<keyword evidence="3" id="KW-0813">Transport</keyword>
<dbReference type="CDD" id="cd18579">
    <property type="entry name" value="ABC_6TM_ABCC_D1"/>
    <property type="match status" value="1"/>
</dbReference>
<evidence type="ECO:0000256" key="7">
    <source>
        <dbReference type="ARBA" id="ARBA00022840"/>
    </source>
</evidence>
<evidence type="ECO:0000256" key="1">
    <source>
        <dbReference type="ARBA" id="ARBA00004141"/>
    </source>
</evidence>
<dbReference type="InterPro" id="IPR003439">
    <property type="entry name" value="ABC_transporter-like_ATP-bd"/>
</dbReference>
<feature type="transmembrane region" description="Helical" evidence="11">
    <location>
        <begin position="1084"/>
        <end position="1103"/>
    </location>
</feature>
<dbReference type="FunFam" id="3.40.50.300:FF:000973">
    <property type="entry name" value="Multidrug resistance-associated protein 4"/>
    <property type="match status" value="1"/>
</dbReference>
<feature type="domain" description="ABC transmembrane type-1" evidence="13">
    <location>
        <begin position="177"/>
        <end position="458"/>
    </location>
</feature>
<dbReference type="SUPFAM" id="SSF90123">
    <property type="entry name" value="ABC transporter transmembrane region"/>
    <property type="match status" value="2"/>
</dbReference>
<dbReference type="GO" id="GO:0005524">
    <property type="term" value="F:ATP binding"/>
    <property type="evidence" value="ECO:0007669"/>
    <property type="project" value="UniProtKB-KW"/>
</dbReference>
<dbReference type="PROSITE" id="PS00211">
    <property type="entry name" value="ABC_TRANSPORTER_1"/>
    <property type="match status" value="2"/>
</dbReference>
<comment type="subcellular location">
    <subcellularLocation>
        <location evidence="1">Membrane</location>
        <topology evidence="1">Multi-pass membrane protein</topology>
    </subcellularLocation>
</comment>
<evidence type="ECO:0000256" key="4">
    <source>
        <dbReference type="ARBA" id="ARBA00022692"/>
    </source>
</evidence>
<accession>A0A7S1VW75</accession>
<evidence type="ECO:0000256" key="6">
    <source>
        <dbReference type="ARBA" id="ARBA00022741"/>
    </source>
</evidence>
<keyword evidence="7" id="KW-0067">ATP-binding</keyword>
<dbReference type="PROSITE" id="PS50893">
    <property type="entry name" value="ABC_TRANSPORTER_2"/>
    <property type="match status" value="2"/>
</dbReference>
<organism evidence="14">
    <name type="scientific">Skeletonema marinoi</name>
    <dbReference type="NCBI Taxonomy" id="267567"/>
    <lineage>
        <taxon>Eukaryota</taxon>
        <taxon>Sar</taxon>
        <taxon>Stramenopiles</taxon>
        <taxon>Ochrophyta</taxon>
        <taxon>Bacillariophyta</taxon>
        <taxon>Coscinodiscophyceae</taxon>
        <taxon>Thalassiosirophycidae</taxon>
        <taxon>Thalassiosirales</taxon>
        <taxon>Skeletonemataceae</taxon>
        <taxon>Skeletonema</taxon>
        <taxon>Skeletonema marinoi-dohrnii complex</taxon>
    </lineage>
</organism>
<feature type="transmembrane region" description="Helical" evidence="11">
    <location>
        <begin position="208"/>
        <end position="234"/>
    </location>
</feature>
<dbReference type="Pfam" id="PF00664">
    <property type="entry name" value="ABC_membrane"/>
    <property type="match status" value="2"/>
</dbReference>
<proteinExistence type="inferred from homology"/>
<feature type="transmembrane region" description="Helical" evidence="11">
    <location>
        <begin position="417"/>
        <end position="441"/>
    </location>
</feature>
<feature type="transmembrane region" description="Helical" evidence="11">
    <location>
        <begin position="830"/>
        <end position="854"/>
    </location>
</feature>
<keyword evidence="9 11" id="KW-0472">Membrane</keyword>
<keyword evidence="4 11" id="KW-0812">Transmembrane</keyword>
<dbReference type="GO" id="GO:0140359">
    <property type="term" value="F:ABC-type transporter activity"/>
    <property type="evidence" value="ECO:0007669"/>
    <property type="project" value="InterPro"/>
</dbReference>
<evidence type="ECO:0000259" key="13">
    <source>
        <dbReference type="PROSITE" id="PS50929"/>
    </source>
</evidence>
<feature type="transmembrane region" description="Helical" evidence="11">
    <location>
        <begin position="1056"/>
        <end position="1072"/>
    </location>
</feature>
<dbReference type="FunFam" id="1.20.1560.10:FF:000013">
    <property type="entry name" value="ABC transporter C family member 2"/>
    <property type="match status" value="1"/>
</dbReference>
<dbReference type="PROSITE" id="PS50929">
    <property type="entry name" value="ABC_TM1F"/>
    <property type="match status" value="2"/>
</dbReference>
<evidence type="ECO:0000256" key="11">
    <source>
        <dbReference type="SAM" id="Phobius"/>
    </source>
</evidence>
<dbReference type="EMBL" id="HBGM01000530">
    <property type="protein sequence ID" value="CAD9313247.1"/>
    <property type="molecule type" value="Transcribed_RNA"/>
</dbReference>